<dbReference type="SUPFAM" id="SSF103473">
    <property type="entry name" value="MFS general substrate transporter"/>
    <property type="match status" value="1"/>
</dbReference>
<evidence type="ECO:0000256" key="2">
    <source>
        <dbReference type="ARBA" id="ARBA00022692"/>
    </source>
</evidence>
<name>A0ABN7IFT4_9BURK</name>
<feature type="transmembrane region" description="Helical" evidence="6">
    <location>
        <begin position="305"/>
        <end position="325"/>
    </location>
</feature>
<keyword evidence="4 6" id="KW-0472">Membrane</keyword>
<feature type="transmembrane region" description="Helical" evidence="6">
    <location>
        <begin position="69"/>
        <end position="90"/>
    </location>
</feature>
<feature type="transmembrane region" description="Helical" evidence="6">
    <location>
        <begin position="238"/>
        <end position="260"/>
    </location>
</feature>
<dbReference type="PROSITE" id="PS50850">
    <property type="entry name" value="MFS"/>
    <property type="match status" value="1"/>
</dbReference>
<dbReference type="Pfam" id="PF07690">
    <property type="entry name" value="MFS_1"/>
    <property type="match status" value="1"/>
</dbReference>
<organism evidence="8 9">
    <name type="scientific">Paraburkholderia hiiakae</name>
    <dbReference type="NCBI Taxonomy" id="1081782"/>
    <lineage>
        <taxon>Bacteria</taxon>
        <taxon>Pseudomonadati</taxon>
        <taxon>Pseudomonadota</taxon>
        <taxon>Betaproteobacteria</taxon>
        <taxon>Burkholderiales</taxon>
        <taxon>Burkholderiaceae</taxon>
        <taxon>Paraburkholderia</taxon>
    </lineage>
</organism>
<comment type="subcellular location">
    <subcellularLocation>
        <location evidence="1">Membrane</location>
        <topology evidence="1">Multi-pass membrane protein</topology>
    </subcellularLocation>
</comment>
<evidence type="ECO:0000256" key="3">
    <source>
        <dbReference type="ARBA" id="ARBA00022989"/>
    </source>
</evidence>
<feature type="transmembrane region" description="Helical" evidence="6">
    <location>
        <begin position="30"/>
        <end position="57"/>
    </location>
</feature>
<keyword evidence="3 6" id="KW-1133">Transmembrane helix</keyword>
<reference evidence="8 9" key="1">
    <citation type="submission" date="2020-10" db="EMBL/GenBank/DDBJ databases">
        <authorList>
            <person name="Peeters C."/>
        </authorList>
    </citation>
    <scope>NUCLEOTIDE SEQUENCE [LARGE SCALE GENOMIC DNA]</scope>
    <source>
        <strain evidence="8 9">LMG 27952</strain>
    </source>
</reference>
<gene>
    <name evidence="8" type="primary">sauU_2</name>
    <name evidence="8" type="ORF">LMG27952_07610</name>
</gene>
<dbReference type="Proteomes" id="UP000656319">
    <property type="component" value="Unassembled WGS sequence"/>
</dbReference>
<evidence type="ECO:0000313" key="8">
    <source>
        <dbReference type="EMBL" id="CAD6561898.1"/>
    </source>
</evidence>
<keyword evidence="9" id="KW-1185">Reference proteome</keyword>
<feature type="transmembrane region" description="Helical" evidence="6">
    <location>
        <begin position="186"/>
        <end position="205"/>
    </location>
</feature>
<feature type="region of interest" description="Disordered" evidence="5">
    <location>
        <begin position="1"/>
        <end position="20"/>
    </location>
</feature>
<dbReference type="EMBL" id="CAJHCQ010000040">
    <property type="protein sequence ID" value="CAD6561898.1"/>
    <property type="molecule type" value="Genomic_DNA"/>
</dbReference>
<evidence type="ECO:0000256" key="4">
    <source>
        <dbReference type="ARBA" id="ARBA00023136"/>
    </source>
</evidence>
<feature type="transmembrane region" description="Helical" evidence="6">
    <location>
        <begin position="97"/>
        <end position="117"/>
    </location>
</feature>
<dbReference type="RefSeq" id="WP_201701014.1">
    <property type="nucleotide sequence ID" value="NZ_CAJHCQ010000040.1"/>
</dbReference>
<feature type="transmembrane region" description="Helical" evidence="6">
    <location>
        <begin position="157"/>
        <end position="180"/>
    </location>
</feature>
<feature type="transmembrane region" description="Helical" evidence="6">
    <location>
        <begin position="331"/>
        <end position="355"/>
    </location>
</feature>
<accession>A0ABN7IFT4</accession>
<feature type="transmembrane region" description="Helical" evidence="6">
    <location>
        <begin position="272"/>
        <end position="293"/>
    </location>
</feature>
<evidence type="ECO:0000313" key="9">
    <source>
        <dbReference type="Proteomes" id="UP000656319"/>
    </source>
</evidence>
<feature type="transmembrane region" description="Helical" evidence="6">
    <location>
        <begin position="123"/>
        <end position="145"/>
    </location>
</feature>
<feature type="transmembrane region" description="Helical" evidence="6">
    <location>
        <begin position="397"/>
        <end position="418"/>
    </location>
</feature>
<protein>
    <submittedName>
        <fullName evidence="8">Sulfoacetate transporter SauU</fullName>
    </submittedName>
</protein>
<dbReference type="InterPro" id="IPR036259">
    <property type="entry name" value="MFS_trans_sf"/>
</dbReference>
<dbReference type="CDD" id="cd17319">
    <property type="entry name" value="MFS_ExuT_GudP_like"/>
    <property type="match status" value="1"/>
</dbReference>
<dbReference type="InterPro" id="IPR011701">
    <property type="entry name" value="MFS"/>
</dbReference>
<dbReference type="PANTHER" id="PTHR11662">
    <property type="entry name" value="SOLUTE CARRIER FAMILY 17"/>
    <property type="match status" value="1"/>
</dbReference>
<proteinExistence type="predicted"/>
<evidence type="ECO:0000256" key="6">
    <source>
        <dbReference type="SAM" id="Phobius"/>
    </source>
</evidence>
<evidence type="ECO:0000256" key="5">
    <source>
        <dbReference type="SAM" id="MobiDB-lite"/>
    </source>
</evidence>
<feature type="domain" description="Major facilitator superfamily (MFS) profile" evidence="7">
    <location>
        <begin position="32"/>
        <end position="423"/>
    </location>
</feature>
<sequence>MTPSASPSLPADPAAHSSASSHSVSRRRQFVVLGALFAAWSVAYTDRVVIGTAIIPISHELGLSDAAKGYVLGAFYATYALMQLGGGWLADRLGARRVLVGCLALWSLFTALTGAAWSLASLLAFRLLFGVGEGSFAPASSSAIVETFPLRVRARVQALMCSTVFLGGAVGAAAVGWTISRFGWRQTFVLLGLLGACVAVVLLVVPGRRAATQDQAALAEAATPEPHVRWRELARTPLVWRVALTWFGACLLALGLQAWLPTWIMRTRGIDIVHIGLISAVPLLASFIGTNFAGHFIDRSPLTRLRWLLAGGALASAGFAALMPFVASLPALIACWTLCMLAFDLVYASVFAIPLKCFPASTAGRTTGLINFAGQLAGAISPVVVGRLVGGAPGSGWLGAFAFLTGGALLAFVIALGCDFRARGGARSTA</sequence>
<evidence type="ECO:0000259" key="7">
    <source>
        <dbReference type="PROSITE" id="PS50850"/>
    </source>
</evidence>
<dbReference type="Gene3D" id="1.20.1250.20">
    <property type="entry name" value="MFS general substrate transporter like domains"/>
    <property type="match status" value="2"/>
</dbReference>
<dbReference type="InterPro" id="IPR020846">
    <property type="entry name" value="MFS_dom"/>
</dbReference>
<dbReference type="InterPro" id="IPR050382">
    <property type="entry name" value="MFS_Na/Anion_cotransporter"/>
</dbReference>
<dbReference type="PANTHER" id="PTHR11662:SF399">
    <property type="entry name" value="FI19708P1-RELATED"/>
    <property type="match status" value="1"/>
</dbReference>
<keyword evidence="2 6" id="KW-0812">Transmembrane</keyword>
<feature type="transmembrane region" description="Helical" evidence="6">
    <location>
        <begin position="367"/>
        <end position="385"/>
    </location>
</feature>
<comment type="caution">
    <text evidence="8">The sequence shown here is derived from an EMBL/GenBank/DDBJ whole genome shotgun (WGS) entry which is preliminary data.</text>
</comment>
<evidence type="ECO:0000256" key="1">
    <source>
        <dbReference type="ARBA" id="ARBA00004141"/>
    </source>
</evidence>